<protein>
    <submittedName>
        <fullName evidence="4">DUF1080 domain-containing protein</fullName>
    </submittedName>
</protein>
<dbReference type="InterPro" id="IPR010496">
    <property type="entry name" value="AL/BT2_dom"/>
</dbReference>
<feature type="domain" description="SGNH hydrolase-type esterase" evidence="3">
    <location>
        <begin position="217"/>
        <end position="426"/>
    </location>
</feature>
<evidence type="ECO:0000259" key="3">
    <source>
        <dbReference type="Pfam" id="PF13472"/>
    </source>
</evidence>
<dbReference type="Pfam" id="PF06439">
    <property type="entry name" value="3keto-disac_hyd"/>
    <property type="match status" value="1"/>
</dbReference>
<dbReference type="GO" id="GO:0016787">
    <property type="term" value="F:hydrolase activity"/>
    <property type="evidence" value="ECO:0007669"/>
    <property type="project" value="InterPro"/>
</dbReference>
<dbReference type="Gene3D" id="3.40.50.1110">
    <property type="entry name" value="SGNH hydrolase"/>
    <property type="match status" value="1"/>
</dbReference>
<keyword evidence="1" id="KW-0732">Signal</keyword>
<dbReference type="Proteomes" id="UP000265614">
    <property type="component" value="Unassembled WGS sequence"/>
</dbReference>
<comment type="caution">
    <text evidence="4">The sequence shown here is derived from an EMBL/GenBank/DDBJ whole genome shotgun (WGS) entry which is preliminary data.</text>
</comment>
<feature type="chain" id="PRO_5017475186" evidence="1">
    <location>
        <begin position="36"/>
        <end position="665"/>
    </location>
</feature>
<evidence type="ECO:0000313" key="5">
    <source>
        <dbReference type="Proteomes" id="UP000265614"/>
    </source>
</evidence>
<dbReference type="Pfam" id="PF13472">
    <property type="entry name" value="Lipase_GDSL_2"/>
    <property type="match status" value="1"/>
</dbReference>
<organism evidence="4 5">
    <name type="scientific">Vallicoccus soli</name>
    <dbReference type="NCBI Taxonomy" id="2339232"/>
    <lineage>
        <taxon>Bacteria</taxon>
        <taxon>Bacillati</taxon>
        <taxon>Actinomycetota</taxon>
        <taxon>Actinomycetes</taxon>
        <taxon>Motilibacterales</taxon>
        <taxon>Vallicoccaceae</taxon>
        <taxon>Vallicoccus</taxon>
    </lineage>
</organism>
<dbReference type="SUPFAM" id="SSF52266">
    <property type="entry name" value="SGNH hydrolase"/>
    <property type="match status" value="1"/>
</dbReference>
<dbReference type="CDD" id="cd01830">
    <property type="entry name" value="XynE_like"/>
    <property type="match status" value="1"/>
</dbReference>
<name>A0A3A3Z7Q9_9ACTN</name>
<dbReference type="InterPro" id="IPR053140">
    <property type="entry name" value="GDSL_Rv0518-like"/>
</dbReference>
<reference evidence="4 5" key="1">
    <citation type="submission" date="2018-09" db="EMBL/GenBank/DDBJ databases">
        <title>YIM 75000 draft genome.</title>
        <authorList>
            <person name="Tang S."/>
            <person name="Feng Y."/>
        </authorList>
    </citation>
    <scope>NUCLEOTIDE SEQUENCE [LARGE SCALE GENOMIC DNA]</scope>
    <source>
        <strain evidence="4 5">YIM 75000</strain>
    </source>
</reference>
<proteinExistence type="predicted"/>
<dbReference type="InterPro" id="IPR013830">
    <property type="entry name" value="SGNH_hydro"/>
</dbReference>
<dbReference type="InterPro" id="IPR036514">
    <property type="entry name" value="SGNH_hydro_sf"/>
</dbReference>
<evidence type="ECO:0000259" key="2">
    <source>
        <dbReference type="Pfam" id="PF06439"/>
    </source>
</evidence>
<dbReference type="EMBL" id="QZEZ01000001">
    <property type="protein sequence ID" value="RJK97957.1"/>
    <property type="molecule type" value="Genomic_DNA"/>
</dbReference>
<dbReference type="AlphaFoldDB" id="A0A3A3Z7Q9"/>
<evidence type="ECO:0000256" key="1">
    <source>
        <dbReference type="SAM" id="SignalP"/>
    </source>
</evidence>
<feature type="domain" description="3-keto-alpha-glucoside-1,2-lyase/3-keto-2-hydroxy-glucal hydratase" evidence="2">
    <location>
        <begin position="444"/>
        <end position="659"/>
    </location>
</feature>
<keyword evidence="5" id="KW-1185">Reference proteome</keyword>
<sequence>MTAAAPRPPRSRAGRAVVALLAAAGLALTAPPAGAAHQGPVRSEPVRVGTWATAVTAGPGAPLSPDVFHDQTLRQVVRTSVGGGEVRVRFSNEHGDRPLRIGGAHVALSAGGDAARAGTGRALTFGGRGAVTVPAGAPVLSDPVDLRLPPGSDLVVDLYLPRRTPATTLHSSAFTTTYLADGDATGEGRFPTGATRTSWYFLSGVSVERARGASVVALGDSITDGSSTTPGANARWTDVLARRFQDERGLRHLGVLNAGIGGNRLLHDGNTLPDSDAAGIGPLFGESALRRLDRDVLAQPGVEHLVVLLGINDLGHPTSVAPPSEDVSARQVIGAYRQIVDRAHERGITVHGATLAPYRGTTIPGYWTPEGERERQAVNRWIRTSGVFDAVVDVDRVLRDPDRPQRMLARYDSGDGLHPNDEGMAALGSAVPLQPFRERGTSSYQRIFDGTLDGWEYAGDGGFDVLPGGVLRSRVGEDGGFGTLWYTRRQYADFSLRLQFRDDAPGGTRGNSGVQVRFPSLDGPVPGCPTTFNGSEQGNLSWIAVNCGHEIQVNDSPEAEGNDPRKTGSVYGFADIGLDRADPTPKGVWNDLEVRVVGQRYTVIRNGEVVNEFVNRPGLPFPDRPLDPGTSSRVLVGHVGLQAHGSDPDRVSFRNVRVRDLTGVR</sequence>
<evidence type="ECO:0000313" key="4">
    <source>
        <dbReference type="EMBL" id="RJK97957.1"/>
    </source>
</evidence>
<dbReference type="PANTHER" id="PTHR43784:SF2">
    <property type="entry name" value="GDSL-LIKE LIPASE_ACYLHYDROLASE, PUTATIVE (AFU_ORTHOLOGUE AFUA_2G00820)-RELATED"/>
    <property type="match status" value="1"/>
</dbReference>
<dbReference type="PANTHER" id="PTHR43784">
    <property type="entry name" value="GDSL-LIKE LIPASE/ACYLHYDROLASE, PUTATIVE (AFU_ORTHOLOGUE AFUA_2G00820)-RELATED"/>
    <property type="match status" value="1"/>
</dbReference>
<gene>
    <name evidence="4" type="ORF">D5H78_03065</name>
</gene>
<dbReference type="Gene3D" id="2.60.120.560">
    <property type="entry name" value="Exo-inulinase, domain 1"/>
    <property type="match status" value="1"/>
</dbReference>
<dbReference type="OrthoDB" id="1828825at2"/>
<accession>A0A3A3Z7Q9</accession>
<feature type="signal peptide" evidence="1">
    <location>
        <begin position="1"/>
        <end position="35"/>
    </location>
</feature>